<dbReference type="InterPro" id="IPR050281">
    <property type="entry name" value="Flavin_monoamine_oxidase"/>
</dbReference>
<dbReference type="Pfam" id="PF13450">
    <property type="entry name" value="NAD_binding_8"/>
    <property type="match status" value="1"/>
</dbReference>
<gene>
    <name evidence="1" type="ORF">PINE0816_LOCUS7860</name>
</gene>
<name>A0A7S0C3G9_9STRA</name>
<dbReference type="AlphaFoldDB" id="A0A7S0C3G9"/>
<proteinExistence type="predicted"/>
<dbReference type="InterPro" id="IPR036188">
    <property type="entry name" value="FAD/NAD-bd_sf"/>
</dbReference>
<sequence length="145" mass="15958">MAPRKCYRIGVIGGGIAGLATASELLRLAETRDEQLVIEVVLFESRSRLGGRLHTDYDAFKTPSGDKFSVDLGAAWVHGINGNPLKDLTEEWNNDLIQASEDVKMLGAGMKVVDEETDKKTDKIFDDILDKSVRSFVVVDPSNFT</sequence>
<dbReference type="EMBL" id="HBEL01016468">
    <property type="protein sequence ID" value="CAD8411735.1"/>
    <property type="molecule type" value="Transcribed_RNA"/>
</dbReference>
<reference evidence="1" key="1">
    <citation type="submission" date="2021-01" db="EMBL/GenBank/DDBJ databases">
        <authorList>
            <person name="Corre E."/>
            <person name="Pelletier E."/>
            <person name="Niang G."/>
            <person name="Scheremetjew M."/>
            <person name="Finn R."/>
            <person name="Kale V."/>
            <person name="Holt S."/>
            <person name="Cochrane G."/>
            <person name="Meng A."/>
            <person name="Brown T."/>
            <person name="Cohen L."/>
        </authorList>
    </citation>
    <scope>NUCLEOTIDE SEQUENCE</scope>
    <source>
        <strain evidence="1">CCAP1064/1</strain>
    </source>
</reference>
<dbReference type="GO" id="GO:0016491">
    <property type="term" value="F:oxidoreductase activity"/>
    <property type="evidence" value="ECO:0007669"/>
    <property type="project" value="TreeGrafter"/>
</dbReference>
<dbReference type="Gene3D" id="3.50.50.60">
    <property type="entry name" value="FAD/NAD(P)-binding domain"/>
    <property type="match status" value="1"/>
</dbReference>
<accession>A0A7S0C3G9</accession>
<evidence type="ECO:0000313" key="1">
    <source>
        <dbReference type="EMBL" id="CAD8411735.1"/>
    </source>
</evidence>
<organism evidence="1">
    <name type="scientific">Proboscia inermis</name>
    <dbReference type="NCBI Taxonomy" id="420281"/>
    <lineage>
        <taxon>Eukaryota</taxon>
        <taxon>Sar</taxon>
        <taxon>Stramenopiles</taxon>
        <taxon>Ochrophyta</taxon>
        <taxon>Bacillariophyta</taxon>
        <taxon>Coscinodiscophyceae</taxon>
        <taxon>Rhizosoleniophycidae</taxon>
        <taxon>Rhizosoleniales</taxon>
        <taxon>Rhizosoleniaceae</taxon>
        <taxon>Proboscia</taxon>
    </lineage>
</organism>
<evidence type="ECO:0008006" key="2">
    <source>
        <dbReference type="Google" id="ProtNLM"/>
    </source>
</evidence>
<dbReference type="PANTHER" id="PTHR10742:SF410">
    <property type="entry name" value="LYSINE-SPECIFIC HISTONE DEMETHYLASE 2"/>
    <property type="match status" value="1"/>
</dbReference>
<protein>
    <recommendedName>
        <fullName evidence="2">Amine oxidase domain-containing protein</fullName>
    </recommendedName>
</protein>
<dbReference type="PANTHER" id="PTHR10742">
    <property type="entry name" value="FLAVIN MONOAMINE OXIDASE"/>
    <property type="match status" value="1"/>
</dbReference>
<dbReference type="SUPFAM" id="SSF51905">
    <property type="entry name" value="FAD/NAD(P)-binding domain"/>
    <property type="match status" value="1"/>
</dbReference>